<dbReference type="STRING" id="688867.SAMN05660236_1567"/>
<feature type="region of interest" description="Disordered" evidence="1">
    <location>
        <begin position="841"/>
        <end position="860"/>
    </location>
</feature>
<dbReference type="Proteomes" id="UP000190961">
    <property type="component" value="Unassembled WGS sequence"/>
</dbReference>
<dbReference type="Pfam" id="PF19408">
    <property type="entry name" value="PKD_6"/>
    <property type="match status" value="2"/>
</dbReference>
<gene>
    <name evidence="4" type="ORF">SAMN05660236_1567</name>
</gene>
<dbReference type="PROSITE" id="PS50093">
    <property type="entry name" value="PKD"/>
    <property type="match status" value="1"/>
</dbReference>
<dbReference type="InterPro" id="IPR045829">
    <property type="entry name" value="PKD_6"/>
</dbReference>
<dbReference type="Pfam" id="PF19406">
    <property type="entry name" value="PKD_5"/>
    <property type="match status" value="1"/>
</dbReference>
<proteinExistence type="predicted"/>
<keyword evidence="5" id="KW-1185">Reference proteome</keyword>
<evidence type="ECO:0000256" key="2">
    <source>
        <dbReference type="SAM" id="SignalP"/>
    </source>
</evidence>
<accession>A0A1T5JXD0</accession>
<dbReference type="NCBIfam" id="TIGR04131">
    <property type="entry name" value="Bac_Flav_CTERM"/>
    <property type="match status" value="1"/>
</dbReference>
<evidence type="ECO:0000313" key="4">
    <source>
        <dbReference type="EMBL" id="SKC55838.1"/>
    </source>
</evidence>
<dbReference type="Pfam" id="PF18911">
    <property type="entry name" value="PKD_4"/>
    <property type="match status" value="1"/>
</dbReference>
<organism evidence="4 5">
    <name type="scientific">Ohtaekwangia koreensis</name>
    <dbReference type="NCBI Taxonomy" id="688867"/>
    <lineage>
        <taxon>Bacteria</taxon>
        <taxon>Pseudomonadati</taxon>
        <taxon>Bacteroidota</taxon>
        <taxon>Cytophagia</taxon>
        <taxon>Cytophagales</taxon>
        <taxon>Fulvivirgaceae</taxon>
        <taxon>Ohtaekwangia</taxon>
    </lineage>
</organism>
<dbReference type="InterPro" id="IPR044023">
    <property type="entry name" value="Ig_7"/>
</dbReference>
<dbReference type="Gene3D" id="2.60.40.10">
    <property type="entry name" value="Immunoglobulins"/>
    <property type="match status" value="2"/>
</dbReference>
<dbReference type="OrthoDB" id="7794186at2"/>
<dbReference type="InterPro" id="IPR045828">
    <property type="entry name" value="PKD_Bacteroidetes"/>
</dbReference>
<protein>
    <submittedName>
        <fullName evidence="4">Gliding motility-associated C-terminal domain-containing protein</fullName>
    </submittedName>
</protein>
<name>A0A1T5JXD0_9BACT</name>
<dbReference type="EMBL" id="FUZU01000001">
    <property type="protein sequence ID" value="SKC55838.1"/>
    <property type="molecule type" value="Genomic_DNA"/>
</dbReference>
<reference evidence="4 5" key="1">
    <citation type="submission" date="2017-02" db="EMBL/GenBank/DDBJ databases">
        <authorList>
            <person name="Peterson S.W."/>
        </authorList>
    </citation>
    <scope>NUCLEOTIDE SEQUENCE [LARGE SCALE GENOMIC DNA]</scope>
    <source>
        <strain evidence="4 5">DSM 25262</strain>
    </source>
</reference>
<feature type="domain" description="PKD" evidence="3">
    <location>
        <begin position="2637"/>
        <end position="2673"/>
    </location>
</feature>
<keyword evidence="2" id="KW-0732">Signal</keyword>
<sequence length="2802" mass="298715">MNFFYLVRCIIIFSVFSVGICQQALSQCAVLPPIIGLGSDKFPDKLCSPVTADVNYRITFSAATTIGPNYELVFNWGDGSAATVTPLVGGNTIYNVTQNHAFPANSNCEYQVIIFIRVGGVPCTNTRQEQIISTWRTDAFNGGDVKLISPLTGTTIHEVCEGENIDVIFEDQTDWNCNANFPANYPPNNPVQFPNEQYRWQQIIYNTVPITLDKIPNVTVNGVPVTAGGGSDLQLNYQDPRGVHYLPPLVVVNDGDRRDALQITAPGGFGAGFPKVGDEFQVTIRYWNICNPYDNDFTNGNTTPTNGDLINGDNPPVERTAIIRIIDAPDKPIVADQLICNGNLATTTLTVTNVQANLTYKWYATLADAQADANVIQTGTTFTPSASQAPVGINDFYVTATQTNNCVSDVEEVILTRRENISTAPPALVLPQTNVCPNTTYIYSLPSDPATEPVGGQTQFVWSVIPAANATITGGQGTKQITLQTNGTLGAFTLRVVRQFVNAPTCPSNPRNTTITVRANPTASISPSPVEICEGETPTLNGNPSNPFGAIASHTWTGATSIIDDATIQTPTILSTATSVGSPFTLTYTVTNDIGCSSTPVNVSVTINDNPAIATVGTDQALCGTLTSLPMGGSNPLPGTGTWSFVSSIPARPAPTISNTSAPNATITITSGNEGAYTMRWTVKNGTCESSADIVVDLGSNPTDPAAGADKAVCGESFILEANTPIIGSGNWTVVSGPGGCSGGGCPITIQQADNPASVVELNGPVYTYGAYILRWTISSGTCTPESDDVTITFNEPGTADVPVDFISCVDLTTLTPITLTGAAVGGGATQGRWEVVSGTGTFTSNNGSPGGARPAANTSDAYRPTAADFATGSVQLRFVALDPDGIGPCSNVSSSTNLVITFDRKPADADAGADIAICEGEDANLSAVAVTNSGTGTWSPTPGVVNINDETTVVTGLTSTTTFTWTVNSAFGSFATPPIGSCAATTDQVVVTVNPLPDAVDPAPSDLCETTAGTLTATNVTLSVYDDDVIGAANPADRLVKWYANAFDQVNDINPITSVDIHNNDKLFIRVIDITTAPLNCGKLQEVNFTVNPKPVVVAKSFYFCEEAPAGTGRVDDIDLTLVSVGDDITTLPAADRVITWHTTALDAESGINPIASPNDIDITTNTIYYARVENVNTSCFNVVQVNLVVKPLPSDPVITGKADPCKNGSELYRVAQIPGATYTWTYPASFQYLGGGGANDFYVLLSFPNALSDEITVKVTINGCESNVVKKTIQVSDDPQGYSIVPPSVDICENGIYQFTVSPNNTGSSTYNWQVIKQSDGLVGGGIVADGQTTGVVQIQFLSEDVFVKVSESNASGCTGPPTQIPVVVNKRPIMDNSTTSICSGDITGIILSENASSPVPATTFDVQVPSVLPGIIPVSGPTQGVLSPAGIENDSYKNQTIAPVLSLLYRVKPISVVGCIGEEKSITLDIKAEPVMDVNLGKAVCSDNPIEVTLKSAIGFLPADKFVIESIVYNPANVTPLDPLPVTGTLTLYDPTIIYSHRWENVTSSDATVTYNVRPYNSTTGCYGNPAVPVVITIQRKPLVTPVTLAPICSGDVLNIPLTSANVSNATFIWTVFQVNGNITGATGSTTNVIADKLVNNSLALGSVVYEVRATNPSSSPLCSGPPEYITVTVRPSPDITTPLNETACSDGYGGNTVVKDLTTYHTQVSTEAGVTYTWFTDENDFAGSQIPPAQITAYTLTDDFPVFVRVLNPAATSGCFKDAKVTFDVRPMPQLSVDPVETTDPRFNITCNGLANGQIVVSAQYGTSHTFSKDGVTFVPTVLFSNLGAGNYTIYTRNVEGCQDSAPVSIVQPDPIVEGAPSVVDVSCFNDPTPDGEIHIAATGGTSAGGGDPLVFSLLQDSNIPYDAATQSFVGLRATTYTVRIEDKNGCTKFVPNIVVKQPNDIAFTIDITSDYNGYDVSCAGQNDGEVSVDIANITGGNPGYTYVLDQDPMNLTGQTDGSFQGLSANILYTITVTDTKGCEKTSLPELLIDPIPLFAGVVGFDKDICENADPTAFQELSQPFGGIGNYIYRWEQSPDNISYSPAAGANNNPTYDPPPLIDLMYYRRVVASGTCAEDVTDVVKVVVHALPQATLTAPSEICENGFFTLDFKFTNGQSPYFFDYTDGTTTFSLVGGEDRPVPVLNYTATKTFTLTHLKDFYGCEPISYPLPVTVKMINMNTSFTIAPATPQCSGGEYTFTWTVNPDVEYVWTWNDGSPDEVIPAIPGPASPVVMQVKHIFTSANVAGNTVIPVTLTARSTTVAACIKQSPGQNITIYPNIFINATGDRTQICSGEKVKFINSTVGGSVHRWFYRIQGGDPSEVREERIFSTAASQEYTFTNTTSATVVYEVVYQVNNGSCSAETIIPVTVYRDMLADFNATSITPYTGGKAFVDFQNTSLPANDAEFRYEWDFGTSSNPTTFGGYTPPQIEYTSIGDKDIRLVVTNTSAEAAGLACFKDKTIRIPILLPPLVAAFRYTPQAACFPADIKIIENQATGDIFKWTLKDKGGNTLIVSNETLPTFQVASPGEYTIFLETTNSITGQTATVDNRNTPVQIMENPYAAFEVVPDTIVFVPDETGIQMRNNTLRANGYTWDFDDGETSIEFQPEHHYQLEGNYTILLVASYNFGVKDFDGDGVTDGELVCYDTATQVIIAKKGGRIKIPNAFTPDVTGPNGGFSDGLFNDVFRPIMEGVLEFQMQIFDRWGNLIFESKDKNQGWDGYDKNGRLLPTGVYVYKITMRLSDEQRTTQIGDVTLIR</sequence>
<evidence type="ECO:0000256" key="1">
    <source>
        <dbReference type="SAM" id="MobiDB-lite"/>
    </source>
</evidence>
<dbReference type="RefSeq" id="WP_079686097.1">
    <property type="nucleotide sequence ID" value="NZ_FUZU01000001.1"/>
</dbReference>
<feature type="chain" id="PRO_5012143069" evidence="2">
    <location>
        <begin position="27"/>
        <end position="2802"/>
    </location>
</feature>
<dbReference type="Pfam" id="PF13573">
    <property type="entry name" value="SprB"/>
    <property type="match status" value="1"/>
</dbReference>
<feature type="signal peptide" evidence="2">
    <location>
        <begin position="1"/>
        <end position="26"/>
    </location>
</feature>
<dbReference type="InterPro" id="IPR013783">
    <property type="entry name" value="Ig-like_fold"/>
</dbReference>
<dbReference type="InterPro" id="IPR000601">
    <property type="entry name" value="PKD_dom"/>
</dbReference>
<dbReference type="InterPro" id="IPR035986">
    <property type="entry name" value="PKD_dom_sf"/>
</dbReference>
<dbReference type="Pfam" id="PF13585">
    <property type="entry name" value="CHU_C"/>
    <property type="match status" value="1"/>
</dbReference>
<evidence type="ECO:0000313" key="5">
    <source>
        <dbReference type="Proteomes" id="UP000190961"/>
    </source>
</evidence>
<dbReference type="Pfam" id="PF19081">
    <property type="entry name" value="Ig_7"/>
    <property type="match status" value="1"/>
</dbReference>
<dbReference type="InterPro" id="IPR025667">
    <property type="entry name" value="SprB_repeat"/>
</dbReference>
<dbReference type="InterPro" id="IPR026341">
    <property type="entry name" value="T9SS_type_B"/>
</dbReference>
<evidence type="ECO:0000259" key="3">
    <source>
        <dbReference type="PROSITE" id="PS50093"/>
    </source>
</evidence>
<dbReference type="SUPFAM" id="SSF49299">
    <property type="entry name" value="PKD domain"/>
    <property type="match status" value="3"/>
</dbReference>